<accession>A0A0A9A0T2</accession>
<dbReference type="EMBL" id="GBRH01254327">
    <property type="protein sequence ID" value="JAD43568.1"/>
    <property type="molecule type" value="Transcribed_RNA"/>
</dbReference>
<reference evidence="1" key="1">
    <citation type="submission" date="2014-09" db="EMBL/GenBank/DDBJ databases">
        <authorList>
            <person name="Magalhaes I.L.F."/>
            <person name="Oliveira U."/>
            <person name="Santos F.R."/>
            <person name="Vidigal T.H.D.A."/>
            <person name="Brescovit A.D."/>
            <person name="Santos A.J."/>
        </authorList>
    </citation>
    <scope>NUCLEOTIDE SEQUENCE</scope>
    <source>
        <tissue evidence="1">Shoot tissue taken approximately 20 cm above the soil surface</tissue>
    </source>
</reference>
<sequence length="52" mass="5587">MSSRCAFSSLLASLFPDRTGFDSLRRMGTSRRNMAAGGALVGQMTSNPHILI</sequence>
<organism evidence="1">
    <name type="scientific">Arundo donax</name>
    <name type="common">Giant reed</name>
    <name type="synonym">Donax arundinaceus</name>
    <dbReference type="NCBI Taxonomy" id="35708"/>
    <lineage>
        <taxon>Eukaryota</taxon>
        <taxon>Viridiplantae</taxon>
        <taxon>Streptophyta</taxon>
        <taxon>Embryophyta</taxon>
        <taxon>Tracheophyta</taxon>
        <taxon>Spermatophyta</taxon>
        <taxon>Magnoliopsida</taxon>
        <taxon>Liliopsida</taxon>
        <taxon>Poales</taxon>
        <taxon>Poaceae</taxon>
        <taxon>PACMAD clade</taxon>
        <taxon>Arundinoideae</taxon>
        <taxon>Arundineae</taxon>
        <taxon>Arundo</taxon>
    </lineage>
</organism>
<dbReference type="AlphaFoldDB" id="A0A0A9A0T2"/>
<protein>
    <submittedName>
        <fullName evidence="1">Uncharacterized protein</fullName>
    </submittedName>
</protein>
<name>A0A0A9A0T2_ARUDO</name>
<proteinExistence type="predicted"/>
<evidence type="ECO:0000313" key="1">
    <source>
        <dbReference type="EMBL" id="JAD43568.1"/>
    </source>
</evidence>
<reference evidence="1" key="2">
    <citation type="journal article" date="2015" name="Data Brief">
        <title>Shoot transcriptome of the giant reed, Arundo donax.</title>
        <authorList>
            <person name="Barrero R.A."/>
            <person name="Guerrero F.D."/>
            <person name="Moolhuijzen P."/>
            <person name="Goolsby J.A."/>
            <person name="Tidwell J."/>
            <person name="Bellgard S.E."/>
            <person name="Bellgard M.I."/>
        </authorList>
    </citation>
    <scope>NUCLEOTIDE SEQUENCE</scope>
    <source>
        <tissue evidence="1">Shoot tissue taken approximately 20 cm above the soil surface</tissue>
    </source>
</reference>